<dbReference type="InterPro" id="IPR011990">
    <property type="entry name" value="TPR-like_helical_dom_sf"/>
</dbReference>
<evidence type="ECO:0000256" key="1">
    <source>
        <dbReference type="PROSITE-ProRule" id="PRU00339"/>
    </source>
</evidence>
<dbReference type="Pfam" id="PF13181">
    <property type="entry name" value="TPR_8"/>
    <property type="match status" value="1"/>
</dbReference>
<dbReference type="Proteomes" id="UP001198901">
    <property type="component" value="Unassembled WGS sequence"/>
</dbReference>
<keyword evidence="3" id="KW-1185">Reference proteome</keyword>
<reference evidence="3" key="1">
    <citation type="submission" date="2023-07" db="EMBL/GenBank/DDBJ databases">
        <authorList>
            <person name="Yue Y."/>
        </authorList>
    </citation>
    <scope>NUCLEOTIDE SEQUENCE [LARGE SCALE GENOMIC DNA]</scope>
    <source>
        <strain evidence="3">D23</strain>
    </source>
</reference>
<organism evidence="2 3">
    <name type="scientific">Winogradskyella alexanderae</name>
    <dbReference type="NCBI Taxonomy" id="2877123"/>
    <lineage>
        <taxon>Bacteria</taxon>
        <taxon>Pseudomonadati</taxon>
        <taxon>Bacteroidota</taxon>
        <taxon>Flavobacteriia</taxon>
        <taxon>Flavobacteriales</taxon>
        <taxon>Flavobacteriaceae</taxon>
        <taxon>Winogradskyella</taxon>
    </lineage>
</organism>
<dbReference type="Gene3D" id="1.25.40.10">
    <property type="entry name" value="Tetratricopeptide repeat domain"/>
    <property type="match status" value="1"/>
</dbReference>
<dbReference type="PROSITE" id="PS50005">
    <property type="entry name" value="TPR"/>
    <property type="match status" value="1"/>
</dbReference>
<dbReference type="InterPro" id="IPR019734">
    <property type="entry name" value="TPR_rpt"/>
</dbReference>
<name>A0ABS7XQ48_9FLAO</name>
<keyword evidence="1" id="KW-0802">TPR repeat</keyword>
<proteinExistence type="predicted"/>
<dbReference type="SUPFAM" id="SSF48452">
    <property type="entry name" value="TPR-like"/>
    <property type="match status" value="1"/>
</dbReference>
<evidence type="ECO:0000313" key="3">
    <source>
        <dbReference type="Proteomes" id="UP001198901"/>
    </source>
</evidence>
<gene>
    <name evidence="2" type="ORF">LBU54_06005</name>
</gene>
<feature type="repeat" description="TPR" evidence="1">
    <location>
        <begin position="258"/>
        <end position="291"/>
    </location>
</feature>
<protein>
    <submittedName>
        <fullName evidence="2">Tetratricopeptide repeat protein</fullName>
    </submittedName>
</protein>
<sequence>MKTKSTKHISYISLRTDLLFLCFILFPIACFPQFQIVGMQVNTNSGWQKSNQAHLTILEPGKQAYTGNVVIDYAKKYPSGTTFTTHANTSISVFYKGQTQIMHPNSTLKVIVDNSGIKAQTLKGTVQHALNDVKNKVGFYRAGNGYTWAHAEGTQFTVEAAGNKSKAVRISTSEGRVIITDEVPVSINQAAVTQGGGREGHRDLKAVVRTSHTAGQQYTTGSNAQPIRYATYEEAIMAFEREVIKLEATGMAYYEELADSYTLIGELYLDLGWFDNAISPLNKAVEYTNLADPDDILILDSILYLAEAYLNSSDNINRNTGYNITTELINGLIPELNSYIEQYNYANQMQDEDWAWDLCYDLVDINEYLGWSYMLLNNIDKANEFYVWADTYKSRL</sequence>
<comment type="caution">
    <text evidence="2">The sequence shown here is derived from an EMBL/GenBank/DDBJ whole genome shotgun (WGS) entry which is preliminary data.</text>
</comment>
<evidence type="ECO:0000313" key="2">
    <source>
        <dbReference type="EMBL" id="MCA0132130.1"/>
    </source>
</evidence>
<accession>A0ABS7XQ48</accession>
<dbReference type="EMBL" id="JAIUJR010000003">
    <property type="protein sequence ID" value="MCA0132130.1"/>
    <property type="molecule type" value="Genomic_DNA"/>
</dbReference>
<dbReference type="RefSeq" id="WP_224527206.1">
    <property type="nucleotide sequence ID" value="NZ_JAIUJR010000003.1"/>
</dbReference>